<dbReference type="EMBL" id="RAQH01000005">
    <property type="protein sequence ID" value="RKE87298.1"/>
    <property type="molecule type" value="Genomic_DNA"/>
</dbReference>
<comment type="caution">
    <text evidence="2">The sequence shown here is derived from an EMBL/GenBank/DDBJ whole genome shotgun (WGS) entry which is preliminary data.</text>
</comment>
<name>A0A420D9P3_9FLAO</name>
<keyword evidence="4" id="KW-1185">Reference proteome</keyword>
<dbReference type="EMBL" id="BMCW01000004">
    <property type="protein sequence ID" value="GGG59863.1"/>
    <property type="molecule type" value="Genomic_DNA"/>
</dbReference>
<dbReference type="Proteomes" id="UP000658202">
    <property type="component" value="Unassembled WGS sequence"/>
</dbReference>
<evidence type="ECO:0000313" key="2">
    <source>
        <dbReference type="EMBL" id="RKE87298.1"/>
    </source>
</evidence>
<organism evidence="2 3">
    <name type="scientific">Epilithonimonas arachidiradicis</name>
    <dbReference type="NCBI Taxonomy" id="1617282"/>
    <lineage>
        <taxon>Bacteria</taxon>
        <taxon>Pseudomonadati</taxon>
        <taxon>Bacteroidota</taxon>
        <taxon>Flavobacteriia</taxon>
        <taxon>Flavobacteriales</taxon>
        <taxon>Weeksellaceae</taxon>
        <taxon>Chryseobacterium group</taxon>
        <taxon>Epilithonimonas</taxon>
    </lineage>
</organism>
<sequence length="129" mass="15150">MKKLISIVLLTLFLVSTTELYQLLKIPTLVEHYFEHKALNPEMPLVAFLKTHYEHPAKDGDYGKDQKLPFVMHSQPLVLVFTLNQNFEFEFKKDFLNLFKSPKILSKDEDFCLKGFKSSVWEPPRILFS</sequence>
<proteinExistence type="predicted"/>
<dbReference type="RefSeq" id="WP_120213793.1">
    <property type="nucleotide sequence ID" value="NZ_BMCW01000004.1"/>
</dbReference>
<reference evidence="4" key="3">
    <citation type="journal article" date="2019" name="Int. J. Syst. Evol. Microbiol.">
        <title>The Global Catalogue of Microorganisms (GCM) 10K type strain sequencing project: providing services to taxonomists for standard genome sequencing and annotation.</title>
        <authorList>
            <consortium name="The Broad Institute Genomics Platform"/>
            <consortium name="The Broad Institute Genome Sequencing Center for Infectious Disease"/>
            <person name="Wu L."/>
            <person name="Ma J."/>
        </authorList>
    </citation>
    <scope>NUCLEOTIDE SEQUENCE [LARGE SCALE GENOMIC DNA]</scope>
    <source>
        <strain evidence="4">CCM 8490</strain>
    </source>
</reference>
<evidence type="ECO:0000313" key="4">
    <source>
        <dbReference type="Proteomes" id="UP000658202"/>
    </source>
</evidence>
<dbReference type="GeneID" id="78302147"/>
<dbReference type="Proteomes" id="UP000285906">
    <property type="component" value="Unassembled WGS sequence"/>
</dbReference>
<reference evidence="1" key="1">
    <citation type="journal article" date="2014" name="Int. J. Syst. Evol. Microbiol.">
        <title>Complete genome of a new Firmicutes species belonging to the dominant human colonic microbiota ('Ruminococcus bicirculans') reveals two chromosomes and a selective capacity to utilize plant glucans.</title>
        <authorList>
            <consortium name="NISC Comparative Sequencing Program"/>
            <person name="Wegmann U."/>
            <person name="Louis P."/>
            <person name="Goesmann A."/>
            <person name="Henrissat B."/>
            <person name="Duncan S.H."/>
            <person name="Flint H.J."/>
        </authorList>
    </citation>
    <scope>NUCLEOTIDE SEQUENCE</scope>
    <source>
        <strain evidence="1">CCM 8490</strain>
    </source>
</reference>
<evidence type="ECO:0000313" key="3">
    <source>
        <dbReference type="Proteomes" id="UP000285906"/>
    </source>
</evidence>
<reference evidence="1" key="4">
    <citation type="submission" date="2024-05" db="EMBL/GenBank/DDBJ databases">
        <authorList>
            <person name="Sun Q."/>
            <person name="Sedlacek I."/>
        </authorList>
    </citation>
    <scope>NUCLEOTIDE SEQUENCE</scope>
    <source>
        <strain evidence="1">CCM 8490</strain>
    </source>
</reference>
<accession>A0A420D9P3</accession>
<dbReference type="AlphaFoldDB" id="A0A420D9P3"/>
<reference evidence="2 3" key="2">
    <citation type="submission" date="2018-09" db="EMBL/GenBank/DDBJ databases">
        <title>Genomic Encyclopedia of Archaeal and Bacterial Type Strains, Phase II (KMG-II): from individual species to whole genera.</title>
        <authorList>
            <person name="Goeker M."/>
        </authorList>
    </citation>
    <scope>NUCLEOTIDE SEQUENCE [LARGE SCALE GENOMIC DNA]</scope>
    <source>
        <strain evidence="2 3">DSM 27620</strain>
    </source>
</reference>
<gene>
    <name evidence="2" type="ORF">BXY58_2183</name>
    <name evidence="1" type="ORF">GCM10007332_21930</name>
</gene>
<evidence type="ECO:0000313" key="1">
    <source>
        <dbReference type="EMBL" id="GGG59863.1"/>
    </source>
</evidence>
<protein>
    <submittedName>
        <fullName evidence="2">Uncharacterized protein</fullName>
    </submittedName>
</protein>
<dbReference type="OrthoDB" id="894042at2"/>